<keyword evidence="3" id="KW-0723">Serine/threonine-protein kinase</keyword>
<dbReference type="GO" id="GO:0005524">
    <property type="term" value="F:ATP binding"/>
    <property type="evidence" value="ECO:0007669"/>
    <property type="project" value="UniProtKB-UniRule"/>
</dbReference>
<dbReference type="Pfam" id="PF00069">
    <property type="entry name" value="Pkinase"/>
    <property type="match status" value="2"/>
</dbReference>
<dbReference type="InterPro" id="IPR017441">
    <property type="entry name" value="Protein_kinase_ATP_BS"/>
</dbReference>
<dbReference type="SMART" id="SM00220">
    <property type="entry name" value="S_TKc"/>
    <property type="match status" value="1"/>
</dbReference>
<dbReference type="GO" id="GO:0004709">
    <property type="term" value="F:MAP kinase kinase kinase activity"/>
    <property type="evidence" value="ECO:0007669"/>
    <property type="project" value="UniProtKB-EC"/>
</dbReference>
<comment type="similarity">
    <text evidence="1">Belongs to the protein kinase superfamily. STE Ser/Thr protein kinase family. MAP kinase kinase kinase subfamily.</text>
</comment>
<dbReference type="PANTHER" id="PTHR48016:SF29">
    <property type="entry name" value="MITOGEN-ACTIVATED PROTEIN KINASE KINASE KINASE 1-RELATED"/>
    <property type="match status" value="1"/>
</dbReference>
<evidence type="ECO:0000256" key="5">
    <source>
        <dbReference type="ARBA" id="ARBA00022741"/>
    </source>
</evidence>
<keyword evidence="6 13" id="KW-0418">Kinase</keyword>
<feature type="region of interest" description="Disordered" evidence="11">
    <location>
        <begin position="30"/>
        <end position="50"/>
    </location>
</feature>
<feature type="domain" description="Protein kinase" evidence="12">
    <location>
        <begin position="59"/>
        <end position="203"/>
    </location>
</feature>
<dbReference type="AlphaFoldDB" id="A0A438C3D1"/>
<feature type="compositionally biased region" description="Polar residues" evidence="11">
    <location>
        <begin position="41"/>
        <end position="50"/>
    </location>
</feature>
<dbReference type="EMBL" id="QGNW01002574">
    <property type="protein sequence ID" value="RVW17762.1"/>
    <property type="molecule type" value="Genomic_DNA"/>
</dbReference>
<feature type="binding site" evidence="10">
    <location>
        <position position="87"/>
    </location>
    <ligand>
        <name>ATP</name>
        <dbReference type="ChEBI" id="CHEBI:30616"/>
    </ligand>
</feature>
<organism evidence="13 14">
    <name type="scientific">Vitis vinifera</name>
    <name type="common">Grape</name>
    <dbReference type="NCBI Taxonomy" id="29760"/>
    <lineage>
        <taxon>Eukaryota</taxon>
        <taxon>Viridiplantae</taxon>
        <taxon>Streptophyta</taxon>
        <taxon>Embryophyta</taxon>
        <taxon>Tracheophyta</taxon>
        <taxon>Spermatophyta</taxon>
        <taxon>Magnoliopsida</taxon>
        <taxon>eudicotyledons</taxon>
        <taxon>Gunneridae</taxon>
        <taxon>Pentapetalae</taxon>
        <taxon>rosids</taxon>
        <taxon>Vitales</taxon>
        <taxon>Vitaceae</taxon>
        <taxon>Viteae</taxon>
        <taxon>Vitis</taxon>
    </lineage>
</organism>
<evidence type="ECO:0000256" key="11">
    <source>
        <dbReference type="SAM" id="MobiDB-lite"/>
    </source>
</evidence>
<evidence type="ECO:0000313" key="14">
    <source>
        <dbReference type="Proteomes" id="UP000288805"/>
    </source>
</evidence>
<proteinExistence type="inferred from homology"/>
<evidence type="ECO:0000256" key="4">
    <source>
        <dbReference type="ARBA" id="ARBA00022679"/>
    </source>
</evidence>
<dbReference type="Gene3D" id="1.10.510.10">
    <property type="entry name" value="Transferase(Phosphotransferase) domain 1"/>
    <property type="match status" value="1"/>
</dbReference>
<evidence type="ECO:0000313" key="13">
    <source>
        <dbReference type="EMBL" id="RVW17762.1"/>
    </source>
</evidence>
<keyword evidence="7 10" id="KW-0067">ATP-binding</keyword>
<dbReference type="PROSITE" id="PS00107">
    <property type="entry name" value="PROTEIN_KINASE_ATP"/>
    <property type="match status" value="1"/>
</dbReference>
<dbReference type="InterPro" id="IPR000719">
    <property type="entry name" value="Prot_kinase_dom"/>
</dbReference>
<comment type="caution">
    <text evidence="13">The sequence shown here is derived from an EMBL/GenBank/DDBJ whole genome shotgun (WGS) entry which is preliminary data.</text>
</comment>
<dbReference type="PROSITE" id="PS50011">
    <property type="entry name" value="PROTEIN_KINASE_DOM"/>
    <property type="match status" value="1"/>
</dbReference>
<sequence>MRHLLRRGREWVEERRDCSSIRVIFITTTSNDDDSSSTTTEPMSNISPNGSLRPSFTNWMKGAFLGSGSFGTVYEGMSEDGIFFAVKEVSLLDQGSQGKQSLYQLEQEIDLLSQFQHENIVQYHGTAKDYAVPSLASQISYFSFLFSRDIKCANILVGANGSVKLSDFGLAKATQLNDAKSCKGTPFWMAPEVCFPFSSPFLG</sequence>
<dbReference type="InterPro" id="IPR011009">
    <property type="entry name" value="Kinase-like_dom_sf"/>
</dbReference>
<dbReference type="Proteomes" id="UP000288805">
    <property type="component" value="Unassembled WGS sequence"/>
</dbReference>
<keyword evidence="4" id="KW-0808">Transferase</keyword>
<evidence type="ECO:0000256" key="9">
    <source>
        <dbReference type="ARBA" id="ARBA00048329"/>
    </source>
</evidence>
<dbReference type="EC" id="2.7.11.25" evidence="2"/>
<evidence type="ECO:0000256" key="10">
    <source>
        <dbReference type="PROSITE-ProRule" id="PRU10141"/>
    </source>
</evidence>
<name>A0A438C3D1_VITVI</name>
<dbReference type="PANTHER" id="PTHR48016">
    <property type="entry name" value="MAP KINASE KINASE KINASE SSK2-RELATED-RELATED"/>
    <property type="match status" value="1"/>
</dbReference>
<accession>A0A438C3D1</accession>
<keyword evidence="5 10" id="KW-0547">Nucleotide-binding</keyword>
<evidence type="ECO:0000256" key="8">
    <source>
        <dbReference type="ARBA" id="ARBA00047559"/>
    </source>
</evidence>
<evidence type="ECO:0000259" key="12">
    <source>
        <dbReference type="PROSITE" id="PS50011"/>
    </source>
</evidence>
<evidence type="ECO:0000256" key="6">
    <source>
        <dbReference type="ARBA" id="ARBA00022777"/>
    </source>
</evidence>
<gene>
    <name evidence="13" type="primary">MEKK1_4</name>
    <name evidence="13" type="ORF">CK203_071825</name>
</gene>
<evidence type="ECO:0000256" key="1">
    <source>
        <dbReference type="ARBA" id="ARBA00006529"/>
    </source>
</evidence>
<evidence type="ECO:0000256" key="7">
    <source>
        <dbReference type="ARBA" id="ARBA00022840"/>
    </source>
</evidence>
<reference evidence="13 14" key="1">
    <citation type="journal article" date="2018" name="PLoS Genet.">
        <title>Population sequencing reveals clonal diversity and ancestral inbreeding in the grapevine cultivar Chardonnay.</title>
        <authorList>
            <person name="Roach M.J."/>
            <person name="Johnson D.L."/>
            <person name="Bohlmann J."/>
            <person name="van Vuuren H.J."/>
            <person name="Jones S.J."/>
            <person name="Pretorius I.S."/>
            <person name="Schmidt S.A."/>
            <person name="Borneman A.R."/>
        </authorList>
    </citation>
    <scope>NUCLEOTIDE SEQUENCE [LARGE SCALE GENOMIC DNA]</scope>
    <source>
        <strain evidence="14">cv. Chardonnay</strain>
        <tissue evidence="13">Leaf</tissue>
    </source>
</reference>
<comment type="catalytic activity">
    <reaction evidence="9">
        <text>L-seryl-[protein] + ATP = O-phospho-L-seryl-[protein] + ADP + H(+)</text>
        <dbReference type="Rhea" id="RHEA:17989"/>
        <dbReference type="Rhea" id="RHEA-COMP:9863"/>
        <dbReference type="Rhea" id="RHEA-COMP:11604"/>
        <dbReference type="ChEBI" id="CHEBI:15378"/>
        <dbReference type="ChEBI" id="CHEBI:29999"/>
        <dbReference type="ChEBI" id="CHEBI:30616"/>
        <dbReference type="ChEBI" id="CHEBI:83421"/>
        <dbReference type="ChEBI" id="CHEBI:456216"/>
        <dbReference type="EC" id="2.7.11.25"/>
    </reaction>
</comment>
<dbReference type="SUPFAM" id="SSF56112">
    <property type="entry name" value="Protein kinase-like (PK-like)"/>
    <property type="match status" value="1"/>
</dbReference>
<evidence type="ECO:0000256" key="2">
    <source>
        <dbReference type="ARBA" id="ARBA00012406"/>
    </source>
</evidence>
<dbReference type="Gene3D" id="3.30.200.20">
    <property type="entry name" value="Phosphorylase Kinase, domain 1"/>
    <property type="match status" value="1"/>
</dbReference>
<protein>
    <recommendedName>
        <fullName evidence="2">mitogen-activated protein kinase kinase kinase</fullName>
        <ecNumber evidence="2">2.7.11.25</ecNumber>
    </recommendedName>
</protein>
<evidence type="ECO:0000256" key="3">
    <source>
        <dbReference type="ARBA" id="ARBA00022527"/>
    </source>
</evidence>
<dbReference type="InterPro" id="IPR050538">
    <property type="entry name" value="MAP_kinase_kinase_kinase"/>
</dbReference>
<comment type="catalytic activity">
    <reaction evidence="8">
        <text>L-threonyl-[protein] + ATP = O-phospho-L-threonyl-[protein] + ADP + H(+)</text>
        <dbReference type="Rhea" id="RHEA:46608"/>
        <dbReference type="Rhea" id="RHEA-COMP:11060"/>
        <dbReference type="Rhea" id="RHEA-COMP:11605"/>
        <dbReference type="ChEBI" id="CHEBI:15378"/>
        <dbReference type="ChEBI" id="CHEBI:30013"/>
        <dbReference type="ChEBI" id="CHEBI:30616"/>
        <dbReference type="ChEBI" id="CHEBI:61977"/>
        <dbReference type="ChEBI" id="CHEBI:456216"/>
        <dbReference type="EC" id="2.7.11.25"/>
    </reaction>
</comment>